<proteinExistence type="inferred from homology"/>
<evidence type="ECO:0000256" key="2">
    <source>
        <dbReference type="ARBA" id="ARBA00017339"/>
    </source>
</evidence>
<keyword evidence="7" id="KW-1185">Reference proteome</keyword>
<dbReference type="SMR" id="A0A8B6YEJ7"/>
<sequence length="200" mass="22274">MSPGPTMNQVPRAHPYPEINKAPAKRPPRNTKQSPQENRSCSSPTMKFFAVLLLASLTSASLASLNEPKDEIYMESQPTDTSAQVIMSNHQVSSEDLSMEPSISREDLVSKDDVVIKSARRHQNQNPKLLHPVPQESSFRNTATQSEETKELTPGAATTLEGKLVELTHKIIKNLENTMRETMDFLKSLFPHASEVVKPQ</sequence>
<evidence type="ECO:0000256" key="5">
    <source>
        <dbReference type="ARBA" id="ARBA00023180"/>
    </source>
</evidence>
<comment type="similarity">
    <text evidence="1">Belongs to the PP3/GlyCAM-1 family.</text>
</comment>
<reference evidence="8" key="1">
    <citation type="submission" date="2025-08" db="UniProtKB">
        <authorList>
            <consortium name="RefSeq"/>
        </authorList>
    </citation>
    <scope>IDENTIFICATION</scope>
    <source>
        <tissue evidence="8">Ear skin</tissue>
    </source>
</reference>
<dbReference type="Proteomes" id="UP000694856">
    <property type="component" value="Chromosome 12"/>
</dbReference>
<dbReference type="AlphaFoldDB" id="A0A8B6YEJ7"/>
<evidence type="ECO:0000256" key="6">
    <source>
        <dbReference type="SAM" id="MobiDB-lite"/>
    </source>
</evidence>
<dbReference type="GeneID" id="102510449"/>
<evidence type="ECO:0000313" key="7">
    <source>
        <dbReference type="Proteomes" id="UP000694856"/>
    </source>
</evidence>
<name>A0A8B6YEJ7_CAMFR</name>
<feature type="region of interest" description="Disordered" evidence="6">
    <location>
        <begin position="119"/>
        <end position="154"/>
    </location>
</feature>
<dbReference type="RefSeq" id="XP_006182454.2">
    <property type="nucleotide sequence ID" value="XM_006182392.3"/>
</dbReference>
<organism evidence="7 8">
    <name type="scientific">Camelus ferus</name>
    <name type="common">Wild bactrian camel</name>
    <name type="synonym">Camelus bactrianus ferus</name>
    <dbReference type="NCBI Taxonomy" id="419612"/>
    <lineage>
        <taxon>Eukaryota</taxon>
        <taxon>Metazoa</taxon>
        <taxon>Chordata</taxon>
        <taxon>Craniata</taxon>
        <taxon>Vertebrata</taxon>
        <taxon>Euteleostomi</taxon>
        <taxon>Mammalia</taxon>
        <taxon>Eutheria</taxon>
        <taxon>Laurasiatheria</taxon>
        <taxon>Artiodactyla</taxon>
        <taxon>Tylopoda</taxon>
        <taxon>Camelidae</taxon>
        <taxon>Camelus</taxon>
    </lineage>
</organism>
<evidence type="ECO:0000313" key="8">
    <source>
        <dbReference type="RefSeq" id="XP_006182454.2"/>
    </source>
</evidence>
<dbReference type="Pfam" id="PF05242">
    <property type="entry name" value="GLYCAM-1"/>
    <property type="match status" value="1"/>
</dbReference>
<keyword evidence="5" id="KW-0325">Glycoprotein</keyword>
<protein>
    <recommendedName>
        <fullName evidence="2">Glycosylation-dependent cell adhesion molecule 1</fullName>
    </recommendedName>
</protein>
<evidence type="ECO:0000256" key="4">
    <source>
        <dbReference type="ARBA" id="ARBA00022729"/>
    </source>
</evidence>
<dbReference type="KEGG" id="cfr:102510449"/>
<keyword evidence="3" id="KW-0597">Phosphoprotein</keyword>
<evidence type="ECO:0000256" key="1">
    <source>
        <dbReference type="ARBA" id="ARBA00006292"/>
    </source>
</evidence>
<evidence type="ECO:0000256" key="3">
    <source>
        <dbReference type="ARBA" id="ARBA00022553"/>
    </source>
</evidence>
<feature type="region of interest" description="Disordered" evidence="6">
    <location>
        <begin position="1"/>
        <end position="43"/>
    </location>
</feature>
<feature type="compositionally biased region" description="Polar residues" evidence="6">
    <location>
        <begin position="30"/>
        <end position="43"/>
    </location>
</feature>
<dbReference type="InterPro" id="IPR007906">
    <property type="entry name" value="GLYCAM-1"/>
</dbReference>
<gene>
    <name evidence="8" type="primary">LOC102510449</name>
</gene>
<accession>A0A8B6YEJ7</accession>
<feature type="compositionally biased region" description="Polar residues" evidence="6">
    <location>
        <begin position="135"/>
        <end position="146"/>
    </location>
</feature>
<keyword evidence="4" id="KW-0732">Signal</keyword>